<dbReference type="KEGG" id="sdv:BN159_0391"/>
<dbReference type="eggNOG" id="COG2085">
    <property type="taxonomic scope" value="Bacteria"/>
</dbReference>
<evidence type="ECO:0000313" key="3">
    <source>
        <dbReference type="Proteomes" id="UP000008043"/>
    </source>
</evidence>
<proteinExistence type="predicted"/>
<accession>K4QVB0</accession>
<feature type="domain" description="Pyrroline-5-carboxylate reductase catalytic N-terminal" evidence="1">
    <location>
        <begin position="2"/>
        <end position="67"/>
    </location>
</feature>
<evidence type="ECO:0000259" key="1">
    <source>
        <dbReference type="Pfam" id="PF03807"/>
    </source>
</evidence>
<reference evidence="2 3" key="1">
    <citation type="journal article" date="2012" name="J. Bacteriol.">
        <title>Genome sequence of the bacterium Streptomyces davawensis JCM 4913 and heterologous production of the unique antibiotic roseoflavin.</title>
        <authorList>
            <person name="Jankowitsch F."/>
            <person name="Schwarz J."/>
            <person name="Ruckert C."/>
            <person name="Gust B."/>
            <person name="Szczepanowski R."/>
            <person name="Blom J."/>
            <person name="Pelzer S."/>
            <person name="Kalinowski J."/>
            <person name="Mack M."/>
        </authorList>
    </citation>
    <scope>NUCLEOTIDE SEQUENCE [LARGE SCALE GENOMIC DNA]</scope>
    <source>
        <strain evidence="3">DSM 101723 / JCM 4913 / KCC S-0913 / 768</strain>
    </source>
</reference>
<evidence type="ECO:0000313" key="2">
    <source>
        <dbReference type="EMBL" id="CCK24770.1"/>
    </source>
</evidence>
<dbReference type="PATRIC" id="fig|1214101.3.peg.393"/>
<gene>
    <name evidence="2" type="ORF">BN159_0391</name>
</gene>
<dbReference type="SUPFAM" id="SSF51735">
    <property type="entry name" value="NAD(P)-binding Rossmann-fold domains"/>
    <property type="match status" value="1"/>
</dbReference>
<dbReference type="STRING" id="1214101.BN159_0391"/>
<organism evidence="2 3">
    <name type="scientific">Streptomyces davaonensis (strain DSM 101723 / JCM 4913 / KCC S-0913 / 768)</name>
    <dbReference type="NCBI Taxonomy" id="1214101"/>
    <lineage>
        <taxon>Bacteria</taxon>
        <taxon>Bacillati</taxon>
        <taxon>Actinomycetota</taxon>
        <taxon>Actinomycetes</taxon>
        <taxon>Kitasatosporales</taxon>
        <taxon>Streptomycetaceae</taxon>
        <taxon>Streptomyces</taxon>
    </lineage>
</organism>
<dbReference type="InterPro" id="IPR036291">
    <property type="entry name" value="NAD(P)-bd_dom_sf"/>
</dbReference>
<dbReference type="Pfam" id="PF03807">
    <property type="entry name" value="F420_oxidored"/>
    <property type="match status" value="1"/>
</dbReference>
<dbReference type="EMBL" id="HE971709">
    <property type="protein sequence ID" value="CCK24770.1"/>
    <property type="molecule type" value="Genomic_DNA"/>
</dbReference>
<dbReference type="InterPro" id="IPR028939">
    <property type="entry name" value="P5C_Rdtase_cat_N"/>
</dbReference>
<dbReference type="HOGENOM" id="CLU_2289999_0_0_11"/>
<dbReference type="Proteomes" id="UP000008043">
    <property type="component" value="Chromosome"/>
</dbReference>
<name>K4QVB0_STRDJ</name>
<protein>
    <recommendedName>
        <fullName evidence="1">Pyrroline-5-carboxylate reductase catalytic N-terminal domain-containing protein</fullName>
    </recommendedName>
</protein>
<sequence length="101" mass="10076">MKIAVLGTGEVGQRLATKLASLGHEVTIGSRTADNADAKQWAADHGGAHGTFADAPGAAELVVNATGGLVSLAVLEAAGADNPTAAALPSSYRRRSRKPGS</sequence>
<dbReference type="AlphaFoldDB" id="K4QVB0"/>
<keyword evidence="3" id="KW-1185">Reference proteome</keyword>
<dbReference type="Gene3D" id="3.40.50.720">
    <property type="entry name" value="NAD(P)-binding Rossmann-like Domain"/>
    <property type="match status" value="1"/>
</dbReference>